<accession>A0A391NPV0</accession>
<dbReference type="Proteomes" id="UP000265618">
    <property type="component" value="Unassembled WGS sequence"/>
</dbReference>
<feature type="region of interest" description="Disordered" evidence="1">
    <location>
        <begin position="1"/>
        <end position="22"/>
    </location>
</feature>
<keyword evidence="3" id="KW-1185">Reference proteome</keyword>
<dbReference type="AlphaFoldDB" id="A0A391NPV0"/>
<protein>
    <submittedName>
        <fullName evidence="2">Uncharacterized protein</fullName>
    </submittedName>
</protein>
<gene>
    <name evidence="2" type="ORF">KIPB_010867</name>
</gene>
<sequence length="113" mass="12619">MGSELTHSPWVEESPTPPTDYRRLSLGTHRHVILIGDSPARYTLSTHAYDVVSGEWKMRDWVRLESPISDYATLCVISPTHILLLANRAYTINTDALPGDYPQPVDIGADETV</sequence>
<name>A0A391NPV0_9EUKA</name>
<organism evidence="2 3">
    <name type="scientific">Kipferlia bialata</name>
    <dbReference type="NCBI Taxonomy" id="797122"/>
    <lineage>
        <taxon>Eukaryota</taxon>
        <taxon>Metamonada</taxon>
        <taxon>Carpediemonas-like organisms</taxon>
        <taxon>Kipferlia</taxon>
    </lineage>
</organism>
<evidence type="ECO:0000256" key="1">
    <source>
        <dbReference type="SAM" id="MobiDB-lite"/>
    </source>
</evidence>
<reference evidence="2 3" key="1">
    <citation type="journal article" date="2018" name="PLoS ONE">
        <title>The draft genome of Kipferlia bialata reveals reductive genome evolution in fornicate parasites.</title>
        <authorList>
            <person name="Tanifuji G."/>
            <person name="Takabayashi S."/>
            <person name="Kume K."/>
            <person name="Takagi M."/>
            <person name="Nakayama T."/>
            <person name="Kamikawa R."/>
            <person name="Inagaki Y."/>
            <person name="Hashimoto T."/>
        </authorList>
    </citation>
    <scope>NUCLEOTIDE SEQUENCE [LARGE SCALE GENOMIC DNA]</scope>
    <source>
        <strain evidence="2">NY0173</strain>
    </source>
</reference>
<comment type="caution">
    <text evidence="2">The sequence shown here is derived from an EMBL/GenBank/DDBJ whole genome shotgun (WGS) entry which is preliminary data.</text>
</comment>
<evidence type="ECO:0000313" key="3">
    <source>
        <dbReference type="Proteomes" id="UP000265618"/>
    </source>
</evidence>
<evidence type="ECO:0000313" key="2">
    <source>
        <dbReference type="EMBL" id="GCA63604.1"/>
    </source>
</evidence>
<dbReference type="EMBL" id="BDIP01004202">
    <property type="protein sequence ID" value="GCA63604.1"/>
    <property type="molecule type" value="Genomic_DNA"/>
</dbReference>
<proteinExistence type="predicted"/>